<feature type="compositionally biased region" description="Polar residues" evidence="1">
    <location>
        <begin position="193"/>
        <end position="207"/>
    </location>
</feature>
<gene>
    <name evidence="2" type="ORF">B296_00034056</name>
</gene>
<dbReference type="AlphaFoldDB" id="A0A426Y4I2"/>
<dbReference type="EMBL" id="AMZH03015041">
    <property type="protein sequence ID" value="RRT46662.1"/>
    <property type="molecule type" value="Genomic_DNA"/>
</dbReference>
<reference evidence="2 3" key="1">
    <citation type="journal article" date="2014" name="Agronomy (Basel)">
        <title>A Draft Genome Sequence for Ensete ventricosum, the Drought-Tolerant Tree Against Hunger.</title>
        <authorList>
            <person name="Harrison J."/>
            <person name="Moore K.A."/>
            <person name="Paszkiewicz K."/>
            <person name="Jones T."/>
            <person name="Grant M."/>
            <person name="Ambacheew D."/>
            <person name="Muzemil S."/>
            <person name="Studholme D.J."/>
        </authorList>
    </citation>
    <scope>NUCLEOTIDE SEQUENCE [LARGE SCALE GENOMIC DNA]</scope>
</reference>
<evidence type="ECO:0000313" key="2">
    <source>
        <dbReference type="EMBL" id="RRT46662.1"/>
    </source>
</evidence>
<dbReference type="PANTHER" id="PTHR36388">
    <property type="entry name" value="OS02G0469000 PROTEIN"/>
    <property type="match status" value="1"/>
</dbReference>
<dbReference type="PANTHER" id="PTHR36388:SF1">
    <property type="entry name" value="OS02G0469000 PROTEIN"/>
    <property type="match status" value="1"/>
</dbReference>
<dbReference type="Proteomes" id="UP000287651">
    <property type="component" value="Unassembled WGS sequence"/>
</dbReference>
<feature type="compositionally biased region" description="Polar residues" evidence="1">
    <location>
        <begin position="101"/>
        <end position="110"/>
    </location>
</feature>
<feature type="region of interest" description="Disordered" evidence="1">
    <location>
        <begin position="183"/>
        <end position="226"/>
    </location>
</feature>
<comment type="caution">
    <text evidence="2">The sequence shown here is derived from an EMBL/GenBank/DDBJ whole genome shotgun (WGS) entry which is preliminary data.</text>
</comment>
<sequence>MLPFGIRILTTSYMAAEDDGISVLLNEPSESDERSVELLDEISAAVLQESIKSDEKTAELKPEEVAWVDSCLEFGPEMSDDKWISLKNALLDALSSYPTSYEATSPAMESNEQEESVQASEVAAQDHVAEHQPSVETRKEAADVEVSVSQEEVESRESIFKVWDLETPAVEEEGDELIQQLKKLLTGSREGQEQPQPSNSSLALSQENADELVTSMMDLSLKPLDE</sequence>
<protein>
    <submittedName>
        <fullName evidence="2">Uncharacterized protein</fullName>
    </submittedName>
</protein>
<evidence type="ECO:0000256" key="1">
    <source>
        <dbReference type="SAM" id="MobiDB-lite"/>
    </source>
</evidence>
<accession>A0A426Y4I2</accession>
<evidence type="ECO:0000313" key="3">
    <source>
        <dbReference type="Proteomes" id="UP000287651"/>
    </source>
</evidence>
<organism evidence="2 3">
    <name type="scientific">Ensete ventricosum</name>
    <name type="common">Abyssinian banana</name>
    <name type="synonym">Musa ensete</name>
    <dbReference type="NCBI Taxonomy" id="4639"/>
    <lineage>
        <taxon>Eukaryota</taxon>
        <taxon>Viridiplantae</taxon>
        <taxon>Streptophyta</taxon>
        <taxon>Embryophyta</taxon>
        <taxon>Tracheophyta</taxon>
        <taxon>Spermatophyta</taxon>
        <taxon>Magnoliopsida</taxon>
        <taxon>Liliopsida</taxon>
        <taxon>Zingiberales</taxon>
        <taxon>Musaceae</taxon>
        <taxon>Ensete</taxon>
    </lineage>
</organism>
<feature type="region of interest" description="Disordered" evidence="1">
    <location>
        <begin position="101"/>
        <end position="150"/>
    </location>
</feature>
<name>A0A426Y4I2_ENSVE</name>
<proteinExistence type="predicted"/>